<reference evidence="2 3" key="1">
    <citation type="journal article" date="2017" name="Nat. Commun.">
        <title>Genome assembly with in vitro proximity ligation data and whole-genome triplication in lettuce.</title>
        <authorList>
            <person name="Reyes-Chin-Wo S."/>
            <person name="Wang Z."/>
            <person name="Yang X."/>
            <person name="Kozik A."/>
            <person name="Arikit S."/>
            <person name="Song C."/>
            <person name="Xia L."/>
            <person name="Froenicke L."/>
            <person name="Lavelle D.O."/>
            <person name="Truco M.J."/>
            <person name="Xia R."/>
            <person name="Zhu S."/>
            <person name="Xu C."/>
            <person name="Xu H."/>
            <person name="Xu X."/>
            <person name="Cox K."/>
            <person name="Korf I."/>
            <person name="Meyers B.C."/>
            <person name="Michelmore R.W."/>
        </authorList>
    </citation>
    <scope>NUCLEOTIDE SEQUENCE [LARGE SCALE GENOMIC DNA]</scope>
    <source>
        <strain evidence="3">cv. Salinas</strain>
        <tissue evidence="2">Seedlings</tissue>
    </source>
</reference>
<proteinExistence type="predicted"/>
<dbReference type="AlphaFoldDB" id="A0A9R1W060"/>
<feature type="region of interest" description="Disordered" evidence="1">
    <location>
        <begin position="625"/>
        <end position="664"/>
    </location>
</feature>
<dbReference type="EMBL" id="NBSK02000003">
    <property type="protein sequence ID" value="KAJ0215023.1"/>
    <property type="molecule type" value="Genomic_DNA"/>
</dbReference>
<feature type="compositionally biased region" description="Basic and acidic residues" evidence="1">
    <location>
        <begin position="626"/>
        <end position="636"/>
    </location>
</feature>
<feature type="compositionally biased region" description="Basic residues" evidence="1">
    <location>
        <begin position="16"/>
        <end position="26"/>
    </location>
</feature>
<sequence>MEGVPPDIEPDVIMSKKGKGAKSRNKQKLEPEDACKLSIDISKAKSVSNLVNKFESEVNLPGFKGLNEVSNPNNTRYGPKLSDSSSGEGAGSMQSDNKGLGSLKVSEDDLIGSKVISNSSISDFASGSVVGPVLDKSIKKEEGSNVGLSSPKSTELEASDGLQKVGETVINLLPEGVPVSDTNDPVIVDLQKLCSMQPLVKEKNVKRKNEIDEMVSQQLEQVCNEFVYHFPSKFSHLEVANEGEFKFNYVILKMRDMLEQMKSGNLKNNVEMSLPNSKVVDSIINDQVSYADKLKNVELPDGVVEMPLGDILKGCSPFKTTLYGYSIDKQVNFFNVNKFAQNMWKRHGLEEVMVNNEVYVNCFGRRCLDDFESALVVRRWTTCVSSVKDQHDKVPVWVKIFNVPLEYWNGVGLSHIAWEIGKPLDVDSHTANMCQNHWGRPAFMRVLIEMSAAKDWLNEIQVYSSDLTTGERIISNCKVEYAWNPSKCSHYKVYGHKDFNCGILIAKQKKEEEERNKLEKGKEGVTIDLMQELLSSTKEVKEQNDGFVDVMKKNKGNKGNFVSKEATGGKSHFSNQGQQGNLSKNEGSGAFAGNRMQGQKGNNQKIGNSGAYAGNRYQGYYGNNQEKSEFNFDRGGKTGGKKGQGYNGNIQSMKGKPNVSKIEQRQSWKNNKVMGKSKDGGMLRKSKDAVNSEAGMNFDGSRQGYIPKSGADFKVSSNFDMINHSVKSYNAEKFLSINKFETLKDLEDENNFVFSKGGVDEAGLAYLDSVNQMDVIGGVPVFDTKMEAGINEI</sequence>
<evidence type="ECO:0000256" key="1">
    <source>
        <dbReference type="SAM" id="MobiDB-lite"/>
    </source>
</evidence>
<evidence type="ECO:0000313" key="2">
    <source>
        <dbReference type="EMBL" id="KAJ0215023.1"/>
    </source>
</evidence>
<evidence type="ECO:0000313" key="3">
    <source>
        <dbReference type="Proteomes" id="UP000235145"/>
    </source>
</evidence>
<feature type="region of interest" description="Disordered" evidence="1">
    <location>
        <begin position="62"/>
        <end position="101"/>
    </location>
</feature>
<protein>
    <recommendedName>
        <fullName evidence="4">DUF4283 domain-containing protein</fullName>
    </recommendedName>
</protein>
<evidence type="ECO:0008006" key="4">
    <source>
        <dbReference type="Google" id="ProtNLM"/>
    </source>
</evidence>
<dbReference type="PANTHER" id="PTHR31286">
    <property type="entry name" value="GLYCINE-RICH CELL WALL STRUCTURAL PROTEIN 1.8-LIKE"/>
    <property type="match status" value="1"/>
</dbReference>
<feature type="compositionally biased region" description="Polar residues" evidence="1">
    <location>
        <begin position="68"/>
        <end position="97"/>
    </location>
</feature>
<keyword evidence="3" id="KW-1185">Reference proteome</keyword>
<feature type="compositionally biased region" description="Gly residues" evidence="1">
    <location>
        <begin position="637"/>
        <end position="646"/>
    </location>
</feature>
<feature type="region of interest" description="Disordered" evidence="1">
    <location>
        <begin position="558"/>
        <end position="610"/>
    </location>
</feature>
<feature type="compositionally biased region" description="Polar residues" evidence="1">
    <location>
        <begin position="572"/>
        <end position="586"/>
    </location>
</feature>
<dbReference type="Proteomes" id="UP000235145">
    <property type="component" value="Unassembled WGS sequence"/>
</dbReference>
<feature type="compositionally biased region" description="Polar residues" evidence="1">
    <location>
        <begin position="596"/>
        <end position="607"/>
    </location>
</feature>
<feature type="region of interest" description="Disordered" evidence="1">
    <location>
        <begin position="1"/>
        <end position="32"/>
    </location>
</feature>
<dbReference type="InterPro" id="IPR040256">
    <property type="entry name" value="At4g02000-like"/>
</dbReference>
<organism evidence="2 3">
    <name type="scientific">Lactuca sativa</name>
    <name type="common">Garden lettuce</name>
    <dbReference type="NCBI Taxonomy" id="4236"/>
    <lineage>
        <taxon>Eukaryota</taxon>
        <taxon>Viridiplantae</taxon>
        <taxon>Streptophyta</taxon>
        <taxon>Embryophyta</taxon>
        <taxon>Tracheophyta</taxon>
        <taxon>Spermatophyta</taxon>
        <taxon>Magnoliopsida</taxon>
        <taxon>eudicotyledons</taxon>
        <taxon>Gunneridae</taxon>
        <taxon>Pentapetalae</taxon>
        <taxon>asterids</taxon>
        <taxon>campanulids</taxon>
        <taxon>Asterales</taxon>
        <taxon>Asteraceae</taxon>
        <taxon>Cichorioideae</taxon>
        <taxon>Cichorieae</taxon>
        <taxon>Lactucinae</taxon>
        <taxon>Lactuca</taxon>
    </lineage>
</organism>
<name>A0A9R1W060_LACSA</name>
<dbReference type="PANTHER" id="PTHR31286:SF99">
    <property type="entry name" value="DUF4283 DOMAIN-CONTAINING PROTEIN"/>
    <property type="match status" value="1"/>
</dbReference>
<accession>A0A9R1W060</accession>
<gene>
    <name evidence="2" type="ORF">LSAT_V11C300101280</name>
</gene>
<comment type="caution">
    <text evidence="2">The sequence shown here is derived from an EMBL/GenBank/DDBJ whole genome shotgun (WGS) entry which is preliminary data.</text>
</comment>